<reference evidence="4 5" key="1">
    <citation type="submission" date="2020-12" db="EMBL/GenBank/DDBJ databases">
        <title>Sulforoseuscoccus oceanibium gen. nov., sp. nov., a representative of the phylum Verrucomicrobia with special cytoplasmic membrane, and proposal of Sulforoseuscoccusaceae fam. nov.</title>
        <authorList>
            <person name="Xi F."/>
        </authorList>
    </citation>
    <scope>NUCLEOTIDE SEQUENCE [LARGE SCALE GENOMIC DNA]</scope>
    <source>
        <strain evidence="4 5">T37</strain>
    </source>
</reference>
<dbReference type="Proteomes" id="UP000475117">
    <property type="component" value="Chromosome"/>
</dbReference>
<feature type="region of interest" description="Disordered" evidence="2">
    <location>
        <begin position="51"/>
        <end position="73"/>
    </location>
</feature>
<evidence type="ECO:0000313" key="5">
    <source>
        <dbReference type="Proteomes" id="UP000475117"/>
    </source>
</evidence>
<keyword evidence="3" id="KW-0472">Membrane</keyword>
<evidence type="ECO:0000256" key="1">
    <source>
        <dbReference type="SAM" id="Coils"/>
    </source>
</evidence>
<name>A0A6B3LE05_9BACT</name>
<protein>
    <submittedName>
        <fullName evidence="4">Uncharacterized protein</fullName>
    </submittedName>
</protein>
<dbReference type="EMBL" id="CP066776">
    <property type="protein sequence ID" value="QQL44747.1"/>
    <property type="molecule type" value="Genomic_DNA"/>
</dbReference>
<keyword evidence="3" id="KW-1133">Transmembrane helix</keyword>
<organism evidence="4 5">
    <name type="scientific">Sulfuriroseicoccus oceanibius</name>
    <dbReference type="NCBI Taxonomy" id="2707525"/>
    <lineage>
        <taxon>Bacteria</taxon>
        <taxon>Pseudomonadati</taxon>
        <taxon>Verrucomicrobiota</taxon>
        <taxon>Verrucomicrobiia</taxon>
        <taxon>Verrucomicrobiales</taxon>
        <taxon>Verrucomicrobiaceae</taxon>
        <taxon>Sulfuriroseicoccus</taxon>
    </lineage>
</organism>
<dbReference type="RefSeq" id="WP_164365148.1">
    <property type="nucleotide sequence ID" value="NZ_CP066776.1"/>
</dbReference>
<accession>A0A6B3LE05</accession>
<sequence>MKATINNDPIARRQLRGRRIARGVSLAALAIFGLTAWIKPELFSNELDMPTAEEREKARQERKNQSQKRPRVLSKEDIERLANKRKERYRKQLIESITKLEERVTVAEQMEAEATELFRNDPNTLPSLKTLIPDQIKGAKGSLMEEYRVGNQDMNAFITPDWQQVDRCFGVLFNGMSQWETTPNLQPMADAAEKLHSTVKGMSWKTDKGDDGFTVATKRQARTLAGNTMALATNNVDLALRGNASAEDHPLTQPQRADLAATLSPMNIAQLHELSQKLGAHYSDLMGDVQAAKLAEVANITFPEAIEKIAHESYVQDDLSKELNGIEGQMPLTDEQLEALSALLQEAAASAARALTSSTPAKEGGT</sequence>
<keyword evidence="1" id="KW-0175">Coiled coil</keyword>
<gene>
    <name evidence="4" type="ORF">G3M56_012835</name>
</gene>
<keyword evidence="3" id="KW-0812">Transmembrane</keyword>
<evidence type="ECO:0000313" key="4">
    <source>
        <dbReference type="EMBL" id="QQL44747.1"/>
    </source>
</evidence>
<proteinExistence type="predicted"/>
<feature type="coiled-coil region" evidence="1">
    <location>
        <begin position="83"/>
        <end position="117"/>
    </location>
</feature>
<feature type="transmembrane region" description="Helical" evidence="3">
    <location>
        <begin position="20"/>
        <end position="38"/>
    </location>
</feature>
<dbReference type="AlphaFoldDB" id="A0A6B3LE05"/>
<keyword evidence="5" id="KW-1185">Reference proteome</keyword>
<evidence type="ECO:0000256" key="2">
    <source>
        <dbReference type="SAM" id="MobiDB-lite"/>
    </source>
</evidence>
<evidence type="ECO:0000256" key="3">
    <source>
        <dbReference type="SAM" id="Phobius"/>
    </source>
</evidence>
<dbReference type="KEGG" id="soa:G3M56_012835"/>
<feature type="compositionally biased region" description="Basic and acidic residues" evidence="2">
    <location>
        <begin position="52"/>
        <end position="64"/>
    </location>
</feature>